<feature type="signal peptide" evidence="1">
    <location>
        <begin position="1"/>
        <end position="24"/>
    </location>
</feature>
<gene>
    <name evidence="2" type="ORF">C7B46_17115</name>
</gene>
<proteinExistence type="predicted"/>
<comment type="caution">
    <text evidence="2">The sequence shown here is derived from an EMBL/GenBank/DDBJ whole genome shotgun (WGS) entry which is preliminary data.</text>
</comment>
<organism evidence="2 3">
    <name type="scientific">Sulfobacillus benefaciens</name>
    <dbReference type="NCBI Taxonomy" id="453960"/>
    <lineage>
        <taxon>Bacteria</taxon>
        <taxon>Bacillati</taxon>
        <taxon>Bacillota</taxon>
        <taxon>Clostridia</taxon>
        <taxon>Eubacteriales</taxon>
        <taxon>Clostridiales Family XVII. Incertae Sedis</taxon>
        <taxon>Sulfobacillus</taxon>
    </lineage>
</organism>
<accession>A0A2T2X9T4</accession>
<protein>
    <submittedName>
        <fullName evidence="2">Uncharacterized protein</fullName>
    </submittedName>
</protein>
<name>A0A2T2X9T4_9FIRM</name>
<evidence type="ECO:0000313" key="3">
    <source>
        <dbReference type="Proteomes" id="UP000242972"/>
    </source>
</evidence>
<dbReference type="AlphaFoldDB" id="A0A2T2X9T4"/>
<evidence type="ECO:0000313" key="2">
    <source>
        <dbReference type="EMBL" id="PSR31206.1"/>
    </source>
</evidence>
<keyword evidence="1" id="KW-0732">Signal</keyword>
<evidence type="ECO:0000256" key="1">
    <source>
        <dbReference type="SAM" id="SignalP"/>
    </source>
</evidence>
<dbReference type="PROSITE" id="PS51257">
    <property type="entry name" value="PROKAR_LIPOPROTEIN"/>
    <property type="match status" value="1"/>
</dbReference>
<reference evidence="2 3" key="1">
    <citation type="journal article" date="2014" name="BMC Genomics">
        <title>Comparison of environmental and isolate Sulfobacillus genomes reveals diverse carbon, sulfur, nitrogen, and hydrogen metabolisms.</title>
        <authorList>
            <person name="Justice N.B."/>
            <person name="Norman A."/>
            <person name="Brown C.T."/>
            <person name="Singh A."/>
            <person name="Thomas B.C."/>
            <person name="Banfield J.F."/>
        </authorList>
    </citation>
    <scope>NUCLEOTIDE SEQUENCE [LARGE SCALE GENOMIC DNA]</scope>
    <source>
        <strain evidence="2">AMDSBA4</strain>
    </source>
</reference>
<feature type="chain" id="PRO_5038357928" evidence="1">
    <location>
        <begin position="25"/>
        <end position="262"/>
    </location>
</feature>
<dbReference type="Proteomes" id="UP000242972">
    <property type="component" value="Unassembled WGS sequence"/>
</dbReference>
<sequence length="262" mass="27538">MKSWLSFRRVLWLASAGLLSLSVAGCGGPNHLSGWYGGTNHAAALSYYPKSVPDGPPAPARPVNLQTSQSVIPNLPTGGLAAPNGEAARWALGASGAIVLFVNPADAAVPWEIRYVWMPAALKYDATLDVVDLQAVVRPAPLEWSPAFAPPKSPTQTVPEETVEPTASPQTLAQMGATITAAAKAWDLPPWVHLYVIAPQTAADWQLTQYQGFGLWLAFPGNPAAQSVSASTIPCLGANNTAFGYSPRAGLLTVKNTLATYP</sequence>
<dbReference type="EMBL" id="PXYW01000067">
    <property type="protein sequence ID" value="PSR31206.1"/>
    <property type="molecule type" value="Genomic_DNA"/>
</dbReference>